<dbReference type="InterPro" id="IPR006203">
    <property type="entry name" value="GHMP_knse_ATP-bd_CS"/>
</dbReference>
<dbReference type="Gene3D" id="3.30.70.890">
    <property type="entry name" value="GHMP kinase, C-terminal domain"/>
    <property type="match status" value="1"/>
</dbReference>
<dbReference type="EC" id="2.7.1.39" evidence="3 11"/>
<keyword evidence="15" id="KW-1185">Reference proteome</keyword>
<gene>
    <name evidence="11" type="primary">thrB</name>
    <name evidence="14" type="ORF">QPL79_09215</name>
</gene>
<comment type="catalytic activity">
    <reaction evidence="11">
        <text>L-homoserine + ATP = O-phospho-L-homoserine + ADP + H(+)</text>
        <dbReference type="Rhea" id="RHEA:13985"/>
        <dbReference type="ChEBI" id="CHEBI:15378"/>
        <dbReference type="ChEBI" id="CHEBI:30616"/>
        <dbReference type="ChEBI" id="CHEBI:57476"/>
        <dbReference type="ChEBI" id="CHEBI:57590"/>
        <dbReference type="ChEBI" id="CHEBI:456216"/>
        <dbReference type="EC" id="2.7.1.39"/>
    </reaction>
</comment>
<dbReference type="InterPro" id="IPR014721">
    <property type="entry name" value="Ribsml_uS5_D2-typ_fold_subgr"/>
</dbReference>
<dbReference type="GO" id="GO:0005737">
    <property type="term" value="C:cytoplasm"/>
    <property type="evidence" value="ECO:0007669"/>
    <property type="project" value="UniProtKB-SubCell"/>
</dbReference>
<keyword evidence="5 11" id="KW-0028">Amino-acid biosynthesis</keyword>
<evidence type="ECO:0000256" key="10">
    <source>
        <dbReference type="ARBA" id="ARBA00022840"/>
    </source>
</evidence>
<proteinExistence type="inferred from homology"/>
<feature type="domain" description="GHMP kinase C-terminal" evidence="13">
    <location>
        <begin position="215"/>
        <end position="293"/>
    </location>
</feature>
<keyword evidence="10 11" id="KW-0067">ATP-binding</keyword>
<dbReference type="RefSeq" id="WP_285274529.1">
    <property type="nucleotide sequence ID" value="NZ_JASNVW010000012.1"/>
</dbReference>
<dbReference type="PROSITE" id="PS00627">
    <property type="entry name" value="GHMP_KINASES_ATP"/>
    <property type="match status" value="1"/>
</dbReference>
<dbReference type="PIRSF" id="PIRSF000676">
    <property type="entry name" value="Homoser_kin"/>
    <property type="match status" value="1"/>
</dbReference>
<keyword evidence="7 11" id="KW-0791">Threonine biosynthesis</keyword>
<dbReference type="InterPro" id="IPR006204">
    <property type="entry name" value="GHMP_kinase_N_dom"/>
</dbReference>
<dbReference type="PANTHER" id="PTHR20861">
    <property type="entry name" value="HOMOSERINE/4-DIPHOSPHOCYTIDYL-2-C-METHYL-D-ERYTHRITOL KINASE"/>
    <property type="match status" value="1"/>
</dbReference>
<evidence type="ECO:0000313" key="15">
    <source>
        <dbReference type="Proteomes" id="UP001529235"/>
    </source>
</evidence>
<keyword evidence="11" id="KW-0963">Cytoplasm</keyword>
<keyword evidence="9 11" id="KW-0418">Kinase</keyword>
<accession>A0ABD4Z857</accession>
<evidence type="ECO:0000259" key="12">
    <source>
        <dbReference type="Pfam" id="PF00288"/>
    </source>
</evidence>
<comment type="caution">
    <text evidence="14">The sequence shown here is derived from an EMBL/GenBank/DDBJ whole genome shotgun (WGS) entry which is preliminary data.</text>
</comment>
<evidence type="ECO:0000259" key="13">
    <source>
        <dbReference type="Pfam" id="PF08544"/>
    </source>
</evidence>
<protein>
    <recommendedName>
        <fullName evidence="4 11">Homoserine kinase</fullName>
        <shortName evidence="11">HK</shortName>
        <shortName evidence="11">HSK</shortName>
        <ecNumber evidence="3 11">2.7.1.39</ecNumber>
    </recommendedName>
</protein>
<dbReference type="SUPFAM" id="SSF55060">
    <property type="entry name" value="GHMP Kinase, C-terminal domain"/>
    <property type="match status" value="1"/>
</dbReference>
<dbReference type="HAMAP" id="MF_00384">
    <property type="entry name" value="Homoser_kinase"/>
    <property type="match status" value="1"/>
</dbReference>
<dbReference type="AlphaFoldDB" id="A0ABD4Z857"/>
<dbReference type="NCBIfam" id="TIGR00191">
    <property type="entry name" value="thrB"/>
    <property type="match status" value="1"/>
</dbReference>
<dbReference type="Proteomes" id="UP001529235">
    <property type="component" value="Unassembled WGS sequence"/>
</dbReference>
<dbReference type="InterPro" id="IPR013750">
    <property type="entry name" value="GHMP_kinase_C_dom"/>
</dbReference>
<dbReference type="GO" id="GO:0004413">
    <property type="term" value="F:homoserine kinase activity"/>
    <property type="evidence" value="ECO:0007669"/>
    <property type="project" value="UniProtKB-UniRule"/>
</dbReference>
<dbReference type="PANTHER" id="PTHR20861:SF1">
    <property type="entry name" value="HOMOSERINE KINASE"/>
    <property type="match status" value="1"/>
</dbReference>
<evidence type="ECO:0000313" key="14">
    <source>
        <dbReference type="EMBL" id="MDK6029542.1"/>
    </source>
</evidence>
<dbReference type="Pfam" id="PF08544">
    <property type="entry name" value="GHMP_kinases_C"/>
    <property type="match status" value="1"/>
</dbReference>
<dbReference type="Gene3D" id="3.30.230.10">
    <property type="match status" value="1"/>
</dbReference>
<feature type="domain" description="GHMP kinase N-terminal" evidence="12">
    <location>
        <begin position="63"/>
        <end position="151"/>
    </location>
</feature>
<dbReference type="Pfam" id="PF00288">
    <property type="entry name" value="GHMP_kinases_N"/>
    <property type="match status" value="1"/>
</dbReference>
<evidence type="ECO:0000256" key="9">
    <source>
        <dbReference type="ARBA" id="ARBA00022777"/>
    </source>
</evidence>
<name>A0ABD4Z857_9CREN</name>
<reference evidence="14 15" key="1">
    <citation type="submission" date="2023-05" db="EMBL/GenBank/DDBJ databases">
        <title>A new hyperthermophilic archaea 'Ignisphaera cupida' sp. nov. and description of the family 'Ignisphaeraceae' fam. nov.</title>
        <authorList>
            <person name="Podosokorskaya O.A."/>
            <person name="Elcheninov A.G."/>
            <person name="Klukina A."/>
            <person name="Merkel A.Y."/>
        </authorList>
    </citation>
    <scope>NUCLEOTIDE SEQUENCE [LARGE SCALE GENOMIC DNA]</scope>
    <source>
        <strain evidence="14 15">4213-co</strain>
    </source>
</reference>
<evidence type="ECO:0000256" key="1">
    <source>
        <dbReference type="ARBA" id="ARBA00005015"/>
    </source>
</evidence>
<evidence type="ECO:0000256" key="7">
    <source>
        <dbReference type="ARBA" id="ARBA00022697"/>
    </source>
</evidence>
<evidence type="ECO:0000256" key="11">
    <source>
        <dbReference type="HAMAP-Rule" id="MF_00384"/>
    </source>
</evidence>
<evidence type="ECO:0000256" key="5">
    <source>
        <dbReference type="ARBA" id="ARBA00022605"/>
    </source>
</evidence>
<dbReference type="EMBL" id="JASNVW010000012">
    <property type="protein sequence ID" value="MDK6029542.1"/>
    <property type="molecule type" value="Genomic_DNA"/>
</dbReference>
<sequence>MRSIRVRAYCSSANLGPGFDALAVALDAFYDEVEVRVESGSGKVIVESVYGPYANQVSNPTTVVGAVKEFKQFKGLGLEDVDVVIRLFKGVPIGSGLGSSGASAAATVVALANLFYPSIKPEEMVYIAGLAEAYAAGSPHFDNVAASTLGKLVALAILDKGLVVKKVDFDAWFAIAMPVKNIFGEGKTKAMREVVPKTVEMRKAVANWSRVAVMMISALQGDLETFGKMMELDEIVEPARSKLIPCYEEVRKAAKKANSLGVTISGAGPSIIALAKDKSHAKEVAEAMANAYSKCVEAIPIITKTAPQAHTV</sequence>
<dbReference type="GO" id="GO:0005524">
    <property type="term" value="F:ATP binding"/>
    <property type="evidence" value="ECO:0007669"/>
    <property type="project" value="UniProtKB-UniRule"/>
</dbReference>
<dbReference type="InterPro" id="IPR020568">
    <property type="entry name" value="Ribosomal_Su5_D2-typ_SF"/>
</dbReference>
<keyword evidence="6 11" id="KW-0808">Transferase</keyword>
<comment type="subcellular location">
    <subcellularLocation>
        <location evidence="11">Cytoplasm</location>
    </subcellularLocation>
</comment>
<dbReference type="PRINTS" id="PR00958">
    <property type="entry name" value="HOMSERKINASE"/>
</dbReference>
<dbReference type="NCBIfam" id="NF002288">
    <property type="entry name" value="PRK01212.1-4"/>
    <property type="match status" value="1"/>
</dbReference>
<dbReference type="SUPFAM" id="SSF54211">
    <property type="entry name" value="Ribosomal protein S5 domain 2-like"/>
    <property type="match status" value="1"/>
</dbReference>
<dbReference type="InterPro" id="IPR036554">
    <property type="entry name" value="GHMP_kinase_C_sf"/>
</dbReference>
<evidence type="ECO:0000256" key="2">
    <source>
        <dbReference type="ARBA" id="ARBA00007370"/>
    </source>
</evidence>
<dbReference type="GO" id="GO:0009088">
    <property type="term" value="P:threonine biosynthetic process"/>
    <property type="evidence" value="ECO:0007669"/>
    <property type="project" value="UniProtKB-UniRule"/>
</dbReference>
<evidence type="ECO:0000256" key="6">
    <source>
        <dbReference type="ARBA" id="ARBA00022679"/>
    </source>
</evidence>
<dbReference type="InterPro" id="IPR000870">
    <property type="entry name" value="Homoserine_kinase"/>
</dbReference>
<evidence type="ECO:0000256" key="3">
    <source>
        <dbReference type="ARBA" id="ARBA00012078"/>
    </source>
</evidence>
<comment type="similarity">
    <text evidence="2 11">Belongs to the GHMP kinase family. Homoserine kinase subfamily.</text>
</comment>
<evidence type="ECO:0000256" key="8">
    <source>
        <dbReference type="ARBA" id="ARBA00022741"/>
    </source>
</evidence>
<comment type="function">
    <text evidence="11">Catalyzes the ATP-dependent phosphorylation of L-homoserine to L-homoserine phosphate.</text>
</comment>
<organism evidence="14 15">
    <name type="scientific">Ignisphaera cupida</name>
    <dbReference type="NCBI Taxonomy" id="3050454"/>
    <lineage>
        <taxon>Archaea</taxon>
        <taxon>Thermoproteota</taxon>
        <taxon>Thermoprotei</taxon>
        <taxon>Desulfurococcales</taxon>
        <taxon>Desulfurococcaceae</taxon>
        <taxon>Ignisphaera</taxon>
    </lineage>
</organism>
<comment type="pathway">
    <text evidence="1 11">Amino-acid biosynthesis; L-threonine biosynthesis; L-threonine from L-aspartate: step 4/5.</text>
</comment>
<evidence type="ECO:0000256" key="4">
    <source>
        <dbReference type="ARBA" id="ARBA00017858"/>
    </source>
</evidence>
<keyword evidence="8 11" id="KW-0547">Nucleotide-binding</keyword>
<feature type="binding site" evidence="11">
    <location>
        <begin position="92"/>
        <end position="102"/>
    </location>
    <ligand>
        <name>ATP</name>
        <dbReference type="ChEBI" id="CHEBI:30616"/>
    </ligand>
</feature>